<dbReference type="PANTHER" id="PTHR13547">
    <property type="match status" value="1"/>
</dbReference>
<gene>
    <name evidence="10" type="ORF">GSLYS_00001051001</name>
</gene>
<evidence type="ECO:0000256" key="2">
    <source>
        <dbReference type="ARBA" id="ARBA00007626"/>
    </source>
</evidence>
<dbReference type="Pfam" id="PF16953">
    <property type="entry name" value="PRORP"/>
    <property type="match status" value="1"/>
</dbReference>
<keyword evidence="3" id="KW-0479">Metal-binding</keyword>
<dbReference type="PANTHER" id="PTHR13547:SF1">
    <property type="entry name" value="MITOCHONDRIAL RIBONUCLEASE P CATALYTIC SUBUNIT"/>
    <property type="match status" value="1"/>
</dbReference>
<comment type="similarity">
    <text evidence="2">Belongs to the PPR family. P subfamily.</text>
</comment>
<dbReference type="Gene3D" id="3.40.50.11980">
    <property type="match status" value="1"/>
</dbReference>
<evidence type="ECO:0000256" key="8">
    <source>
        <dbReference type="SAM" id="MobiDB-lite"/>
    </source>
</evidence>
<dbReference type="GO" id="GO:0046872">
    <property type="term" value="F:metal ion binding"/>
    <property type="evidence" value="ECO:0007669"/>
    <property type="project" value="UniProtKB-KW"/>
</dbReference>
<dbReference type="GO" id="GO:0004526">
    <property type="term" value="F:ribonuclease P activity"/>
    <property type="evidence" value="ECO:0007669"/>
    <property type="project" value="TreeGrafter"/>
</dbReference>
<feature type="compositionally biased region" description="Basic and acidic residues" evidence="8">
    <location>
        <begin position="654"/>
        <end position="663"/>
    </location>
</feature>
<evidence type="ECO:0000256" key="6">
    <source>
        <dbReference type="ARBA" id="ARBA00022946"/>
    </source>
</evidence>
<evidence type="ECO:0000313" key="10">
    <source>
        <dbReference type="EMBL" id="CAL1526874.1"/>
    </source>
</evidence>
<protein>
    <recommendedName>
        <fullName evidence="9">PRORP domain-containing protein</fullName>
    </recommendedName>
</protein>
<dbReference type="InterPro" id="IPR031595">
    <property type="entry name" value="PRORP_C"/>
</dbReference>
<organism evidence="10 11">
    <name type="scientific">Lymnaea stagnalis</name>
    <name type="common">Great pond snail</name>
    <name type="synonym">Helix stagnalis</name>
    <dbReference type="NCBI Taxonomy" id="6523"/>
    <lineage>
        <taxon>Eukaryota</taxon>
        <taxon>Metazoa</taxon>
        <taxon>Spiralia</taxon>
        <taxon>Lophotrochozoa</taxon>
        <taxon>Mollusca</taxon>
        <taxon>Gastropoda</taxon>
        <taxon>Heterobranchia</taxon>
        <taxon>Euthyneura</taxon>
        <taxon>Panpulmonata</taxon>
        <taxon>Hygrophila</taxon>
        <taxon>Lymnaeoidea</taxon>
        <taxon>Lymnaeidae</taxon>
        <taxon>Lymnaea</taxon>
    </lineage>
</organism>
<name>A0AAV2H3S0_LYMST</name>
<dbReference type="EMBL" id="CAXITT010000010">
    <property type="protein sequence ID" value="CAL1526874.1"/>
    <property type="molecule type" value="Genomic_DNA"/>
</dbReference>
<dbReference type="GO" id="GO:0001682">
    <property type="term" value="P:tRNA 5'-leader removal"/>
    <property type="evidence" value="ECO:0007669"/>
    <property type="project" value="TreeGrafter"/>
</dbReference>
<evidence type="ECO:0000256" key="7">
    <source>
        <dbReference type="ARBA" id="ARBA00023128"/>
    </source>
</evidence>
<evidence type="ECO:0000313" key="11">
    <source>
        <dbReference type="Proteomes" id="UP001497497"/>
    </source>
</evidence>
<accession>A0AAV2H3S0</accession>
<dbReference type="AlphaFoldDB" id="A0AAV2H3S0"/>
<reference evidence="10 11" key="1">
    <citation type="submission" date="2024-04" db="EMBL/GenBank/DDBJ databases">
        <authorList>
            <consortium name="Genoscope - CEA"/>
            <person name="William W."/>
        </authorList>
    </citation>
    <scope>NUCLEOTIDE SEQUENCE [LARGE SCALE GENOMIC DNA]</scope>
</reference>
<evidence type="ECO:0000259" key="9">
    <source>
        <dbReference type="Pfam" id="PF16953"/>
    </source>
</evidence>
<evidence type="ECO:0000256" key="5">
    <source>
        <dbReference type="ARBA" id="ARBA00022833"/>
    </source>
</evidence>
<evidence type="ECO:0000256" key="1">
    <source>
        <dbReference type="ARBA" id="ARBA00004173"/>
    </source>
</evidence>
<dbReference type="GO" id="GO:0030678">
    <property type="term" value="C:mitochondrial ribonuclease P complex"/>
    <property type="evidence" value="ECO:0007669"/>
    <property type="project" value="TreeGrafter"/>
</dbReference>
<keyword evidence="6" id="KW-0809">Transit peptide</keyword>
<dbReference type="Proteomes" id="UP001497497">
    <property type="component" value="Unassembled WGS sequence"/>
</dbReference>
<keyword evidence="11" id="KW-1185">Reference proteome</keyword>
<feature type="compositionally biased region" description="Polar residues" evidence="8">
    <location>
        <begin position="635"/>
        <end position="644"/>
    </location>
</feature>
<feature type="domain" description="PRORP" evidence="9">
    <location>
        <begin position="344"/>
        <end position="555"/>
    </location>
</feature>
<keyword evidence="5" id="KW-0862">Zinc</keyword>
<sequence>MFSSRFTSALSQMCHKNFNIQNFFYKKQFCKVFYGHSNVSCNSFISQCSKEQLKHVRSGKHLIQPFTFARFYCQQTLEGNEPVKKKRDIMYKPMRKERLANQELFRNILSQKGENPMSVEDWACVESLFLSKIKEKWEIFCMHTLYLDKNVKFGKSLMSYLESKPTTPNVIAMTFFIGLLGQTCNGSDEQEAEVKKYFDILLSNTDTFDAASIEILIQGLSKTKYYLECLPLLETYVEFNGLGAGVMAALLDAGMRYHNSDLTNFAMSQFEKGSNDPTQLIQFVSMVVESCLAADNQQGLEDLMGFLRKHMLLFPKTALEEIHGLFQRSQPGQWAGQYGYIHYKGGNCVACGTQMDKIELSHAEFEKLQKVFLDQVIVGSNIFYKSTPDEMKNLIAFVKRKGPFDVVIDGLNVIHRSGAVPQDERIERTVKYFLNLDKRVLILGSKVLSRYTKNIKAMRNLNTYMTSSTKADDAFMMYAALQSGQDTLIVSHDKLRDHRFLLDSDIRHIFNKWLHKIQIYDWFYSRQGEFTVRRRHLFDLGPKKDKGGWHLPENDVDFNNPHGQFSVLCLRNISNKGDDASKDVLPLQIKAVSGISHEVDQQRDCAETSFKNPSTLKPSELGKKNPSVGHGTLTRAPTNQQRPAKSTPAFTRAKGKDTEWFET</sequence>
<comment type="subcellular location">
    <subcellularLocation>
        <location evidence="1">Mitochondrion</location>
    </subcellularLocation>
</comment>
<comment type="caution">
    <text evidence="10">The sequence shown here is derived from an EMBL/GenBank/DDBJ whole genome shotgun (WGS) entry which is preliminary data.</text>
</comment>
<evidence type="ECO:0000256" key="4">
    <source>
        <dbReference type="ARBA" id="ARBA00022801"/>
    </source>
</evidence>
<evidence type="ECO:0000256" key="3">
    <source>
        <dbReference type="ARBA" id="ARBA00022723"/>
    </source>
</evidence>
<dbReference type="GO" id="GO:0097745">
    <property type="term" value="P:mitochondrial tRNA 5'-end processing"/>
    <property type="evidence" value="ECO:0007669"/>
    <property type="project" value="TreeGrafter"/>
</dbReference>
<proteinExistence type="inferred from homology"/>
<keyword evidence="7" id="KW-0496">Mitochondrion</keyword>
<feature type="region of interest" description="Disordered" evidence="8">
    <location>
        <begin position="608"/>
        <end position="663"/>
    </location>
</feature>
<keyword evidence="4" id="KW-0378">Hydrolase</keyword>